<evidence type="ECO:0000256" key="1">
    <source>
        <dbReference type="SAM" id="MobiDB-lite"/>
    </source>
</evidence>
<gene>
    <name evidence="2" type="ORF">BN851_0036390</name>
</gene>
<evidence type="ECO:0000313" key="2">
    <source>
        <dbReference type="EMBL" id="CEG03378.1"/>
    </source>
</evidence>
<accession>A0A096PFC0</accession>
<feature type="compositionally biased region" description="Basic and acidic residues" evidence="1">
    <location>
        <begin position="14"/>
        <end position="24"/>
    </location>
</feature>
<reference evidence="2" key="1">
    <citation type="submission" date="2013-05" db="EMBL/GenBank/DDBJ databases">
        <title>Draft genome sequences of six wheat associated Fusarium spp. isolates.</title>
        <authorList>
            <person name="Moolhuijzen P.M."/>
            <person name="Manners J.M."/>
            <person name="Wilcox S."/>
            <person name="Bellgard M.I."/>
            <person name="Gardiner D.M."/>
        </authorList>
    </citation>
    <scope>NUCLEOTIDE SEQUENCE</scope>
    <source>
        <strain evidence="2">CS5907</strain>
        <strain evidence="2">CS5907</strain>
    </source>
</reference>
<name>A0A096PFC0_9HYPO</name>
<organism evidence="2">
    <name type="scientific">Fusarium acuminatum CS5907</name>
    <dbReference type="NCBI Taxonomy" id="1318461"/>
    <lineage>
        <taxon>Eukaryota</taxon>
        <taxon>Fungi</taxon>
        <taxon>Dikarya</taxon>
        <taxon>Ascomycota</taxon>
        <taxon>Pezizomycotina</taxon>
        <taxon>Sordariomycetes</taxon>
        <taxon>Hypocreomycetidae</taxon>
        <taxon>Hypocreales</taxon>
        <taxon>Nectriaceae</taxon>
        <taxon>Fusarium</taxon>
        <taxon>Fusarium tricinctum species complex</taxon>
    </lineage>
</organism>
<sequence length="74" mass="8091">MVRVSVPIQLPDHIQTRETGKPDSPEEGELATPGPKSQESPHSTTTTTEPDGSRGTDSLARITRRYQPPVRRGV</sequence>
<proteinExistence type="predicted"/>
<dbReference type="AlphaFoldDB" id="A0A096PFC0"/>
<feature type="region of interest" description="Disordered" evidence="1">
    <location>
        <begin position="1"/>
        <end position="74"/>
    </location>
</feature>
<comment type="caution">
    <text evidence="2">The sequence shown here is derived from an EMBL/GenBank/DDBJ whole genome shotgun (WGS) entry which is preliminary data.</text>
</comment>
<dbReference type="EMBL" id="CBMG010000682">
    <property type="protein sequence ID" value="CEG03378.1"/>
    <property type="molecule type" value="Genomic_DNA"/>
</dbReference>
<protein>
    <submittedName>
        <fullName evidence="2">WGS project CBMG000000000 data, contig CS5907-c000684</fullName>
    </submittedName>
</protein>